<dbReference type="InterPro" id="IPR018122">
    <property type="entry name" value="TF_fork_head_CS_1"/>
</dbReference>
<dbReference type="FunFam" id="1.10.10.10:FF:000135">
    <property type="entry name" value="forkhead box protein G1"/>
    <property type="match status" value="1"/>
</dbReference>
<feature type="region of interest" description="Disordered" evidence="4">
    <location>
        <begin position="344"/>
        <end position="434"/>
    </location>
</feature>
<evidence type="ECO:0000313" key="6">
    <source>
        <dbReference type="Proteomes" id="UP000095280"/>
    </source>
</evidence>
<dbReference type="InterPro" id="IPR001766">
    <property type="entry name" value="Fork_head_dom"/>
</dbReference>
<dbReference type="SMART" id="SM00339">
    <property type="entry name" value="FH"/>
    <property type="match status" value="1"/>
</dbReference>
<feature type="compositionally biased region" description="Basic and acidic residues" evidence="4">
    <location>
        <begin position="419"/>
        <end position="434"/>
    </location>
</feature>
<dbReference type="GO" id="GO:0005634">
    <property type="term" value="C:nucleus"/>
    <property type="evidence" value="ECO:0007669"/>
    <property type="project" value="UniProtKB-SubCell"/>
</dbReference>
<dbReference type="AlphaFoldDB" id="A0A1I8HIM6"/>
<reference evidence="7" key="1">
    <citation type="submission" date="2016-11" db="UniProtKB">
        <authorList>
            <consortium name="WormBaseParasite"/>
        </authorList>
    </citation>
    <scope>IDENTIFICATION</scope>
</reference>
<feature type="region of interest" description="Disordered" evidence="4">
    <location>
        <begin position="611"/>
        <end position="683"/>
    </location>
</feature>
<dbReference type="GO" id="GO:0006357">
    <property type="term" value="P:regulation of transcription by RNA polymerase II"/>
    <property type="evidence" value="ECO:0007669"/>
    <property type="project" value="TreeGrafter"/>
</dbReference>
<evidence type="ECO:0000313" key="7">
    <source>
        <dbReference type="WBParaSite" id="maker-uti_cns_0006379-snap-gene-0.2-mRNA-1"/>
    </source>
</evidence>
<dbReference type="GO" id="GO:1990837">
    <property type="term" value="F:sequence-specific double-stranded DNA binding"/>
    <property type="evidence" value="ECO:0007669"/>
    <property type="project" value="TreeGrafter"/>
</dbReference>
<proteinExistence type="predicted"/>
<dbReference type="GO" id="GO:0003700">
    <property type="term" value="F:DNA-binding transcription factor activity"/>
    <property type="evidence" value="ECO:0007669"/>
    <property type="project" value="InterPro"/>
</dbReference>
<dbReference type="PROSITE" id="PS00658">
    <property type="entry name" value="FORK_HEAD_2"/>
    <property type="match status" value="1"/>
</dbReference>
<feature type="compositionally biased region" description="Basic residues" evidence="4">
    <location>
        <begin position="129"/>
        <end position="147"/>
    </location>
</feature>
<evidence type="ECO:0000256" key="1">
    <source>
        <dbReference type="ARBA" id="ARBA00023125"/>
    </source>
</evidence>
<protein>
    <submittedName>
        <fullName evidence="7">Fork-head domain-containing protein</fullName>
    </submittedName>
</protein>
<keyword evidence="1 2" id="KW-0238">DNA-binding</keyword>
<dbReference type="CDD" id="cd20021">
    <property type="entry name" value="FH_FOXG"/>
    <property type="match status" value="1"/>
</dbReference>
<feature type="compositionally biased region" description="Polar residues" evidence="4">
    <location>
        <begin position="150"/>
        <end position="171"/>
    </location>
</feature>
<evidence type="ECO:0000259" key="5">
    <source>
        <dbReference type="PROSITE" id="PS50039"/>
    </source>
</evidence>
<comment type="subcellular location">
    <subcellularLocation>
        <location evidence="2">Nucleus</location>
    </subcellularLocation>
</comment>
<feature type="compositionally biased region" description="Acidic residues" evidence="4">
    <location>
        <begin position="378"/>
        <end position="394"/>
    </location>
</feature>
<dbReference type="InterPro" id="IPR047208">
    <property type="entry name" value="FOXG1"/>
</dbReference>
<feature type="compositionally biased region" description="Basic and acidic residues" evidence="4">
    <location>
        <begin position="395"/>
        <end position="410"/>
    </location>
</feature>
<dbReference type="PROSITE" id="PS50039">
    <property type="entry name" value="FORK_HEAD_3"/>
    <property type="match status" value="1"/>
</dbReference>
<dbReference type="PANTHER" id="PTHR46617">
    <property type="entry name" value="FORKHEAD BOX PROTEIN G1"/>
    <property type="match status" value="1"/>
</dbReference>
<dbReference type="InterPro" id="IPR030456">
    <property type="entry name" value="TF_fork_head_CS_2"/>
</dbReference>
<feature type="compositionally biased region" description="Basic residues" evidence="4">
    <location>
        <begin position="182"/>
        <end position="191"/>
    </location>
</feature>
<evidence type="ECO:0000256" key="4">
    <source>
        <dbReference type="SAM" id="MobiDB-lite"/>
    </source>
</evidence>
<dbReference type="PRINTS" id="PR00053">
    <property type="entry name" value="FORKHEAD"/>
</dbReference>
<accession>A0A1I8HIM6</accession>
<feature type="domain" description="Fork-head" evidence="5">
    <location>
        <begin position="433"/>
        <end position="527"/>
    </location>
</feature>
<feature type="compositionally biased region" description="Pro residues" evidence="4">
    <location>
        <begin position="620"/>
        <end position="631"/>
    </location>
</feature>
<name>A0A1I8HIM6_9PLAT</name>
<dbReference type="SUPFAM" id="SSF46785">
    <property type="entry name" value="Winged helix' DNA-binding domain"/>
    <property type="match status" value="1"/>
</dbReference>
<feature type="region of interest" description="Disordered" evidence="4">
    <location>
        <begin position="548"/>
        <end position="587"/>
    </location>
</feature>
<feature type="compositionally biased region" description="Gly residues" evidence="4">
    <location>
        <begin position="548"/>
        <end position="577"/>
    </location>
</feature>
<dbReference type="WBParaSite" id="maker-uti_cns_0006379-snap-gene-0.2-mRNA-1">
    <property type="protein sequence ID" value="maker-uti_cns_0006379-snap-gene-0.2-mRNA-1"/>
    <property type="gene ID" value="maker-uti_cns_0006379-snap-gene-0.2"/>
</dbReference>
<dbReference type="Gene3D" id="1.10.10.10">
    <property type="entry name" value="Winged helix-like DNA-binding domain superfamily/Winged helix DNA-binding domain"/>
    <property type="match status" value="1"/>
</dbReference>
<dbReference type="PANTHER" id="PTHR46617:SF3">
    <property type="entry name" value="FORKHEAD BOX PROTEIN G1"/>
    <property type="match status" value="1"/>
</dbReference>
<sequence length="769" mass="81950">ADVQQSFVVVLSIRRPSPIPSGPAGVSVIDRRARPVEVRAARGPAARCSGPQQQQGLALPASRPICRRRGQQQQAQQQQADRLAAEVSAAEQRGGQLESEFDRVMLDLQRKLGLDSHGLRPARGASSQRRQHQRRQHQRRQHQHRGASTRGASTRGASTRGASTRGASTRGASEAPAAERQRRQHQRRQRRHEAEASSCPVFPPPRRAGPSGLIALTVRNQKVCPTAPDGRPAEWTASHVRAGGSKGQLVVFLPHGLRLGELETPDTQLSSDQTEFTLRVSISRWKNNGYRRALVGLAALPHRLRPGLNAFSSCWLNEAPQVGARLTGLELECRIRLNRHLRRRAPQDDDDDDLVAASKLPCRRTAEESGDNTATEEAAAEDEEEEEEAAEATDEERLLKDVGGSEKPDESTAGVGKSSDGEAGKDGPRGHEKPPFSYNALIMMAIRSSAEKKLTLNGIYEFIVRNFPYYRENKQGWQNSIRHNLSLNKCFVKVPRSYDDPGKGNYWMLDPSCDDVYIGGTTGKLRRRTTSLQRSRLFGLRCGLLPPGGGGGGGGGTGGGGGGMGVGPGGVVGGVGGHPEWPGLPRLPYPPPHPLGFAAAAAAAAAAGYLPPGAYHQPHHGPPPPPPPPPASSMLHGPGGHPLHHGSPLDLACRRAAAAAQSQSPQQQPSPSSTSSSGVPTAATSSNSAAVAAAAAAAAAAQAGGWAPFLRVPLYPPSLAAEVAWRLRQVTRGRLRPHLTASDNCLAGLFELGPWFTLARPSNPGNLHS</sequence>
<keyword evidence="2" id="KW-0539">Nucleus</keyword>
<organism evidence="6 7">
    <name type="scientific">Macrostomum lignano</name>
    <dbReference type="NCBI Taxonomy" id="282301"/>
    <lineage>
        <taxon>Eukaryota</taxon>
        <taxon>Metazoa</taxon>
        <taxon>Spiralia</taxon>
        <taxon>Lophotrochozoa</taxon>
        <taxon>Platyhelminthes</taxon>
        <taxon>Rhabditophora</taxon>
        <taxon>Macrostomorpha</taxon>
        <taxon>Macrostomida</taxon>
        <taxon>Macrostomidae</taxon>
        <taxon>Macrostomum</taxon>
    </lineage>
</organism>
<dbReference type="PROSITE" id="PS00657">
    <property type="entry name" value="FORK_HEAD_1"/>
    <property type="match status" value="1"/>
</dbReference>
<feature type="region of interest" description="Disordered" evidence="4">
    <location>
        <begin position="115"/>
        <end position="210"/>
    </location>
</feature>
<feature type="coiled-coil region" evidence="3">
    <location>
        <begin position="73"/>
        <end position="100"/>
    </location>
</feature>
<dbReference type="Pfam" id="PF00250">
    <property type="entry name" value="Forkhead"/>
    <property type="match status" value="1"/>
</dbReference>
<dbReference type="InterPro" id="IPR036390">
    <property type="entry name" value="WH_DNA-bd_sf"/>
</dbReference>
<evidence type="ECO:0000256" key="3">
    <source>
        <dbReference type="SAM" id="Coils"/>
    </source>
</evidence>
<keyword evidence="6" id="KW-1185">Reference proteome</keyword>
<keyword evidence="3" id="KW-0175">Coiled coil</keyword>
<feature type="DNA-binding region" description="Fork-head" evidence="2">
    <location>
        <begin position="433"/>
        <end position="527"/>
    </location>
</feature>
<dbReference type="InterPro" id="IPR036388">
    <property type="entry name" value="WH-like_DNA-bd_sf"/>
</dbReference>
<dbReference type="Proteomes" id="UP000095280">
    <property type="component" value="Unplaced"/>
</dbReference>
<feature type="compositionally biased region" description="Low complexity" evidence="4">
    <location>
        <begin position="645"/>
        <end position="683"/>
    </location>
</feature>
<evidence type="ECO:0000256" key="2">
    <source>
        <dbReference type="PROSITE-ProRule" id="PRU00089"/>
    </source>
</evidence>